<keyword evidence="21" id="KW-1185">Reference proteome</keyword>
<evidence type="ECO:0000256" key="11">
    <source>
        <dbReference type="ARBA" id="ARBA00023136"/>
    </source>
</evidence>
<evidence type="ECO:0000313" key="21">
    <source>
        <dbReference type="Proteomes" id="UP000597762"/>
    </source>
</evidence>
<dbReference type="GO" id="GO:0005524">
    <property type="term" value="F:ATP binding"/>
    <property type="evidence" value="ECO:0007669"/>
    <property type="project" value="UniProtKB-UniRule"/>
</dbReference>
<dbReference type="SUPFAM" id="SSF81660">
    <property type="entry name" value="Metal cation-transporting ATPase, ATP-binding domain N"/>
    <property type="match status" value="1"/>
</dbReference>
<evidence type="ECO:0000259" key="17">
    <source>
        <dbReference type="Pfam" id="PF00122"/>
    </source>
</evidence>
<dbReference type="Pfam" id="PF16209">
    <property type="entry name" value="PhoLip_ATPase_N"/>
    <property type="match status" value="1"/>
</dbReference>
<name>A0A812ED86_ACAPH</name>
<comment type="similarity">
    <text evidence="3 16">Belongs to the cation transport ATPase (P-type) (TC 3.A.3) family. Type IV subfamily.</text>
</comment>
<feature type="binding site" evidence="14">
    <location>
        <position position="411"/>
    </location>
    <ligand>
        <name>ATP</name>
        <dbReference type="ChEBI" id="CHEBI:30616"/>
    </ligand>
</feature>
<dbReference type="EMBL" id="CAHIKZ030005353">
    <property type="protein sequence ID" value="CAE1323097.1"/>
    <property type="molecule type" value="Genomic_DNA"/>
</dbReference>
<evidence type="ECO:0000256" key="2">
    <source>
        <dbReference type="ARBA" id="ARBA00004308"/>
    </source>
</evidence>
<dbReference type="InterPro" id="IPR032630">
    <property type="entry name" value="P_typ_ATPase_c"/>
</dbReference>
<feature type="binding site" evidence="14">
    <location>
        <position position="569"/>
    </location>
    <ligand>
        <name>ATP</name>
        <dbReference type="ChEBI" id="CHEBI:30616"/>
    </ligand>
</feature>
<feature type="active site" description="4-aspartylphosphate intermediate" evidence="13">
    <location>
        <position position="410"/>
    </location>
</feature>
<dbReference type="SFLD" id="SFLDF00027">
    <property type="entry name" value="p-type_atpase"/>
    <property type="match status" value="1"/>
</dbReference>
<feature type="binding site" evidence="14">
    <location>
        <position position="600"/>
    </location>
    <ligand>
        <name>ATP</name>
        <dbReference type="ChEBI" id="CHEBI:30616"/>
    </ligand>
</feature>
<feature type="transmembrane region" description="Helical" evidence="16">
    <location>
        <begin position="345"/>
        <end position="364"/>
    </location>
</feature>
<feature type="transmembrane region" description="Helical" evidence="16">
    <location>
        <begin position="1058"/>
        <end position="1077"/>
    </location>
</feature>
<dbReference type="FunFam" id="3.40.50.1000:FF:000034">
    <property type="entry name" value="Phospholipid-transporting ATPase"/>
    <property type="match status" value="1"/>
</dbReference>
<sequence length="1141" mass="131361">MDSLFHRIRRLLRIDKRPQHDTRTIYIGNKLISNNEVEIPDQIYPDNRVISSKYTVWNFIPKNLFEQFQRIANFYFLIVGAIQFLIDTPVSPATSVLPLVFVVSVTTIKQGYEDWLRHKADDEVNNQQVNVIRNDQLIGIKSMNIKVGDIVHVEANSSFPCDMVMLSSHDPEGSCYITTANLDGETNLKTCACLPETRKYQTVEDIIKLNATLIYRQPVPDLYSFTGHMTIMKDDMEENCLSLNPTNILLRGARLRNTPYIFGCAVYTGQETKMALNSKFKSTKFSRIEKRMNLYLKVFLMILILEAVICTALKYWFNHFYTADMNIWYLDINMTVSATTVIQDLLAFLVILNYIIPISLYVTIEVQKFIGSMFIGWDKMMYDEKSDIPAKANTSDLNEELGQVEYLFTDKTGTLTENDMQFRECTIDGKCFLDYSNCLCEKPEICDVQPKPVLKLNEKAKEFFKVLALCHTVRVDHPRKTFGDVENIFCETGEKYDYQAASPDEKAFVEACRRYGIVYHGKYDNHLQITVNGELEKYKLLQCLDFDSTRKRMSVIVQDKNDQITLLCKGAECSIMDNVVSGDKHLIMQQITGYAMQGLRTLVIAKKPLTSQEYTQFKNQLREAKEDLFSQEEKLSVVYDNIETNLDLLGATAIEDRLQDGVPDTISALKDAGIKVWILTGDKEETAVNISYSAGHFQEGMTELRITQFRNTSDCDICGTMIQQHLQTISTDLQNLEKRIRYALIVDGSSLSLAIKYHSTPFLELCIQCASVLCCRLSPIQKAQVVRLIKTSKDHPVTAAIGDGANDVSMIQEADVGLGMAGKEGRQAVRCSDYAFARFKFLMPALLVHGHYFYIRLANLVQYFFYKNVAFITVQIYYACFSAFSQQSLYESFLLMFYNITFTSMPVLMYGLFERDIQQADLLERPHTYQKFIKNEKLSAANFLKWNTLGLWHSLVFFFGMYYLYGDGASLFDNAQQYGNWGFGFIVCLVCVITVNAKHLPLRSFLTSSLFVLSRGLGAWMTIKLELLSFSLSLRRLGVAAFSFEIFSSFLSFSHKYLFLRTFLTFFFSFSISVWSWDLGFSFPFFFLLFSFLLFFFVSFFLFLFFFFSSFSFLFFISFFFLFSFFSFFPLSSYCFPCSIF</sequence>
<keyword evidence="4 16" id="KW-0812">Transmembrane</keyword>
<feature type="binding site" evidence="14">
    <location>
        <position position="776"/>
    </location>
    <ligand>
        <name>ATP</name>
        <dbReference type="ChEBI" id="CHEBI:30616"/>
    </ligand>
</feature>
<feature type="binding site" evidence="14">
    <location>
        <position position="680"/>
    </location>
    <ligand>
        <name>ATP</name>
        <dbReference type="ChEBI" id="CHEBI:30616"/>
    </ligand>
</feature>
<comment type="cofactor">
    <cofactor evidence="15">
        <name>Mg(2+)</name>
        <dbReference type="ChEBI" id="CHEBI:18420"/>
    </cofactor>
</comment>
<evidence type="ECO:0000313" key="20">
    <source>
        <dbReference type="EMBL" id="CAE1323097.1"/>
    </source>
</evidence>
<dbReference type="PANTHER" id="PTHR24092">
    <property type="entry name" value="PROBABLE PHOSPHOLIPID-TRANSPORTING ATPASE"/>
    <property type="match status" value="1"/>
</dbReference>
<evidence type="ECO:0000256" key="16">
    <source>
        <dbReference type="RuleBase" id="RU362033"/>
    </source>
</evidence>
<keyword evidence="6 14" id="KW-0547">Nucleotide-binding</keyword>
<organism evidence="20 21">
    <name type="scientific">Acanthosepion pharaonis</name>
    <name type="common">Pharaoh cuttlefish</name>
    <name type="synonym">Sepia pharaonis</name>
    <dbReference type="NCBI Taxonomy" id="158019"/>
    <lineage>
        <taxon>Eukaryota</taxon>
        <taxon>Metazoa</taxon>
        <taxon>Spiralia</taxon>
        <taxon>Lophotrochozoa</taxon>
        <taxon>Mollusca</taxon>
        <taxon>Cephalopoda</taxon>
        <taxon>Coleoidea</taxon>
        <taxon>Decapodiformes</taxon>
        <taxon>Sepiida</taxon>
        <taxon>Sepiina</taxon>
        <taxon>Sepiidae</taxon>
        <taxon>Acanthosepion</taxon>
    </lineage>
</organism>
<evidence type="ECO:0000256" key="1">
    <source>
        <dbReference type="ARBA" id="ARBA00004141"/>
    </source>
</evidence>
<dbReference type="PANTHER" id="PTHR24092:SF175">
    <property type="entry name" value="PHOSPHOLIPID-TRANSPORTING ATPASE"/>
    <property type="match status" value="1"/>
</dbReference>
<dbReference type="SUPFAM" id="SSF81653">
    <property type="entry name" value="Calcium ATPase, transduction domain A"/>
    <property type="match status" value="1"/>
</dbReference>
<feature type="transmembrane region" description="Helical" evidence="16">
    <location>
        <begin position="893"/>
        <end position="913"/>
    </location>
</feature>
<dbReference type="Pfam" id="PF16212">
    <property type="entry name" value="PhoLip_ATPase_C"/>
    <property type="match status" value="1"/>
</dbReference>
<dbReference type="PROSITE" id="PS00154">
    <property type="entry name" value="ATPASE_E1_E2"/>
    <property type="match status" value="1"/>
</dbReference>
<evidence type="ECO:0000256" key="7">
    <source>
        <dbReference type="ARBA" id="ARBA00022840"/>
    </source>
</evidence>
<keyword evidence="8 15" id="KW-0460">Magnesium</keyword>
<dbReference type="GO" id="GO:0140326">
    <property type="term" value="F:ATPase-coupled intramembrane lipid transporter activity"/>
    <property type="evidence" value="ECO:0007669"/>
    <property type="project" value="UniProtKB-EC"/>
</dbReference>
<dbReference type="Gene3D" id="2.70.150.10">
    <property type="entry name" value="Calcium-transporting ATPase, cytoplasmic transduction domain A"/>
    <property type="match status" value="1"/>
</dbReference>
<evidence type="ECO:0000256" key="3">
    <source>
        <dbReference type="ARBA" id="ARBA00008109"/>
    </source>
</evidence>
<keyword evidence="7 14" id="KW-0067">ATP-binding</keyword>
<dbReference type="InterPro" id="IPR044492">
    <property type="entry name" value="P_typ_ATPase_HD_dom"/>
</dbReference>
<dbReference type="Pfam" id="PF13246">
    <property type="entry name" value="Cation_ATPase"/>
    <property type="match status" value="1"/>
</dbReference>
<feature type="transmembrane region" description="Helical" evidence="16">
    <location>
        <begin position="978"/>
        <end position="997"/>
    </location>
</feature>
<dbReference type="GO" id="GO:0016887">
    <property type="term" value="F:ATP hydrolysis activity"/>
    <property type="evidence" value="ECO:0007669"/>
    <property type="project" value="InterPro"/>
</dbReference>
<feature type="transmembrane region" description="Helical" evidence="16">
    <location>
        <begin position="860"/>
        <end position="881"/>
    </location>
</feature>
<dbReference type="GO" id="GO:0005783">
    <property type="term" value="C:endoplasmic reticulum"/>
    <property type="evidence" value="ECO:0007669"/>
    <property type="project" value="TreeGrafter"/>
</dbReference>
<dbReference type="InterPro" id="IPR018303">
    <property type="entry name" value="ATPase_P-typ_P_site"/>
</dbReference>
<feature type="binding site" evidence="15">
    <location>
        <position position="803"/>
    </location>
    <ligand>
        <name>Mg(2+)</name>
        <dbReference type="ChEBI" id="CHEBI:18420"/>
    </ligand>
</feature>
<dbReference type="InterPro" id="IPR036412">
    <property type="entry name" value="HAD-like_sf"/>
</dbReference>
<evidence type="ECO:0000256" key="14">
    <source>
        <dbReference type="PIRSR" id="PIRSR606539-2"/>
    </source>
</evidence>
<keyword evidence="10 16" id="KW-1133">Transmembrane helix</keyword>
<dbReference type="InterPro" id="IPR006539">
    <property type="entry name" value="P-type_ATPase_IV"/>
</dbReference>
<evidence type="ECO:0000256" key="6">
    <source>
        <dbReference type="ARBA" id="ARBA00022741"/>
    </source>
</evidence>
<gene>
    <name evidence="20" type="ORF">SPHA_72973</name>
</gene>
<dbReference type="SFLD" id="SFLDG00002">
    <property type="entry name" value="C1.7:_P-type_atpase_like"/>
    <property type="match status" value="1"/>
</dbReference>
<dbReference type="Gene3D" id="3.40.50.1000">
    <property type="entry name" value="HAD superfamily/HAD-like"/>
    <property type="match status" value="1"/>
</dbReference>
<feature type="transmembrane region" description="Helical" evidence="16">
    <location>
        <begin position="1113"/>
        <end position="1131"/>
    </location>
</feature>
<dbReference type="InterPro" id="IPR023298">
    <property type="entry name" value="ATPase_P-typ_TM_dom_sf"/>
</dbReference>
<dbReference type="GO" id="GO:0005886">
    <property type="term" value="C:plasma membrane"/>
    <property type="evidence" value="ECO:0007669"/>
    <property type="project" value="TreeGrafter"/>
</dbReference>
<dbReference type="Gene3D" id="3.40.1110.10">
    <property type="entry name" value="Calcium-transporting ATPase, cytoplasmic domain N"/>
    <property type="match status" value="1"/>
</dbReference>
<dbReference type="InterPro" id="IPR023214">
    <property type="entry name" value="HAD_sf"/>
</dbReference>
<comment type="subcellular location">
    <subcellularLocation>
        <location evidence="2">Endomembrane system</location>
    </subcellularLocation>
    <subcellularLocation>
        <location evidence="1 16">Membrane</location>
        <topology evidence="1 16">Multi-pass membrane protein</topology>
    </subcellularLocation>
</comment>
<dbReference type="InterPro" id="IPR023299">
    <property type="entry name" value="ATPase_P-typ_cyto_dom_N"/>
</dbReference>
<evidence type="ECO:0000256" key="10">
    <source>
        <dbReference type="ARBA" id="ARBA00022989"/>
    </source>
</evidence>
<dbReference type="GO" id="GO:0045332">
    <property type="term" value="P:phospholipid translocation"/>
    <property type="evidence" value="ECO:0007669"/>
    <property type="project" value="TreeGrafter"/>
</dbReference>
<dbReference type="NCBIfam" id="TIGR01652">
    <property type="entry name" value="ATPase-Plipid"/>
    <property type="match status" value="1"/>
</dbReference>
<dbReference type="SFLD" id="SFLDS00003">
    <property type="entry name" value="Haloacid_Dehalogenase"/>
    <property type="match status" value="1"/>
</dbReference>
<reference evidence="20" key="1">
    <citation type="submission" date="2021-01" db="EMBL/GenBank/DDBJ databases">
        <authorList>
            <person name="Li R."/>
            <person name="Bekaert M."/>
        </authorList>
    </citation>
    <scope>NUCLEOTIDE SEQUENCE</scope>
    <source>
        <strain evidence="20">Farmed</strain>
    </source>
</reference>
<feature type="binding site" evidence="14">
    <location>
        <position position="546"/>
    </location>
    <ligand>
        <name>ATP</name>
        <dbReference type="ChEBI" id="CHEBI:30616"/>
    </ligand>
</feature>
<dbReference type="PRINTS" id="PR00119">
    <property type="entry name" value="CATATPASE"/>
</dbReference>
<dbReference type="InterPro" id="IPR032631">
    <property type="entry name" value="P-type_ATPase_N"/>
</dbReference>
<dbReference type="InterPro" id="IPR008250">
    <property type="entry name" value="ATPase_P-typ_transduc_dom_A_sf"/>
</dbReference>
<dbReference type="SUPFAM" id="SSF56784">
    <property type="entry name" value="HAD-like"/>
    <property type="match status" value="1"/>
</dbReference>
<keyword evidence="11 16" id="KW-0472">Membrane</keyword>
<evidence type="ECO:0000256" key="12">
    <source>
        <dbReference type="ARBA" id="ARBA00034036"/>
    </source>
</evidence>
<protein>
    <recommendedName>
        <fullName evidence="16">Phospholipid-transporting ATPase</fullName>
        <ecNumber evidence="16">7.6.2.1</ecNumber>
    </recommendedName>
</protein>
<dbReference type="AlphaFoldDB" id="A0A812ED86"/>
<dbReference type="EC" id="7.6.2.1" evidence="16"/>
<dbReference type="SUPFAM" id="SSF81665">
    <property type="entry name" value="Calcium ATPase, transmembrane domain M"/>
    <property type="match status" value="1"/>
</dbReference>
<feature type="binding site" evidence="15">
    <location>
        <position position="412"/>
    </location>
    <ligand>
        <name>Mg(2+)</name>
        <dbReference type="ChEBI" id="CHEBI:18420"/>
    </ligand>
</feature>
<evidence type="ECO:0000256" key="8">
    <source>
        <dbReference type="ARBA" id="ARBA00022842"/>
    </source>
</evidence>
<feature type="binding site" evidence="14">
    <location>
        <position position="412"/>
    </location>
    <ligand>
        <name>ATP</name>
        <dbReference type="ChEBI" id="CHEBI:30616"/>
    </ligand>
</feature>
<evidence type="ECO:0000259" key="19">
    <source>
        <dbReference type="Pfam" id="PF16212"/>
    </source>
</evidence>
<dbReference type="GO" id="GO:0000287">
    <property type="term" value="F:magnesium ion binding"/>
    <property type="evidence" value="ECO:0007669"/>
    <property type="project" value="UniProtKB-UniRule"/>
</dbReference>
<feature type="binding site" evidence="14">
    <location>
        <position position="807"/>
    </location>
    <ligand>
        <name>ATP</name>
        <dbReference type="ChEBI" id="CHEBI:30616"/>
    </ligand>
</feature>
<feature type="binding site" evidence="14">
    <location>
        <position position="681"/>
    </location>
    <ligand>
        <name>ATP</name>
        <dbReference type="ChEBI" id="CHEBI:30616"/>
    </ligand>
</feature>
<keyword evidence="9 16" id="KW-1278">Translocase</keyword>
<feature type="binding site" evidence="15">
    <location>
        <position position="807"/>
    </location>
    <ligand>
        <name>Mg(2+)</name>
        <dbReference type="ChEBI" id="CHEBI:18420"/>
    </ligand>
</feature>
<feature type="transmembrane region" description="Helical" evidence="16">
    <location>
        <begin position="949"/>
        <end position="966"/>
    </location>
</feature>
<dbReference type="InterPro" id="IPR059000">
    <property type="entry name" value="ATPase_P-type_domA"/>
</dbReference>
<feature type="binding site" evidence="14">
    <location>
        <position position="806"/>
    </location>
    <ligand>
        <name>ATP</name>
        <dbReference type="ChEBI" id="CHEBI:30616"/>
    </ligand>
</feature>
<feature type="binding site" evidence="14">
    <location>
        <position position="505"/>
    </location>
    <ligand>
        <name>ATP</name>
        <dbReference type="ChEBI" id="CHEBI:30616"/>
    </ligand>
</feature>
<proteinExistence type="inferred from homology"/>
<feature type="transmembrane region" description="Helical" evidence="16">
    <location>
        <begin position="294"/>
        <end position="317"/>
    </location>
</feature>
<dbReference type="Pfam" id="PF00122">
    <property type="entry name" value="E1-E2_ATPase"/>
    <property type="match status" value="1"/>
</dbReference>
<feature type="domain" description="P-type ATPase N-terminal" evidence="18">
    <location>
        <begin position="41"/>
        <end position="95"/>
    </location>
</feature>
<feature type="domain" description="P-type ATPase A" evidence="17">
    <location>
        <begin position="125"/>
        <end position="191"/>
    </location>
</feature>
<feature type="binding site" evidence="14">
    <location>
        <position position="410"/>
    </location>
    <ligand>
        <name>ATP</name>
        <dbReference type="ChEBI" id="CHEBI:30616"/>
    </ligand>
</feature>
<dbReference type="OrthoDB" id="377733at2759"/>
<dbReference type="CDD" id="cd02073">
    <property type="entry name" value="P-type_ATPase_APLT_Dnf-like"/>
    <property type="match status" value="1"/>
</dbReference>
<dbReference type="InterPro" id="IPR001757">
    <property type="entry name" value="P_typ_ATPase"/>
</dbReference>
<dbReference type="NCBIfam" id="TIGR01494">
    <property type="entry name" value="ATPase_P-type"/>
    <property type="match status" value="2"/>
</dbReference>
<evidence type="ECO:0000259" key="18">
    <source>
        <dbReference type="Pfam" id="PF16209"/>
    </source>
</evidence>
<comment type="caution">
    <text evidence="20">The sequence shown here is derived from an EMBL/GenBank/DDBJ whole genome shotgun (WGS) entry which is preliminary data.</text>
</comment>
<feature type="binding site" evidence="15">
    <location>
        <position position="410"/>
    </location>
    <ligand>
        <name>Mg(2+)</name>
        <dbReference type="ChEBI" id="CHEBI:18420"/>
    </ligand>
</feature>
<evidence type="ECO:0000256" key="9">
    <source>
        <dbReference type="ARBA" id="ARBA00022967"/>
    </source>
</evidence>
<feature type="domain" description="P-type ATPase C-terminal" evidence="19">
    <location>
        <begin position="829"/>
        <end position="1073"/>
    </location>
</feature>
<evidence type="ECO:0000256" key="5">
    <source>
        <dbReference type="ARBA" id="ARBA00022723"/>
    </source>
</evidence>
<accession>A0A812ED86</accession>
<evidence type="ECO:0000256" key="13">
    <source>
        <dbReference type="PIRSR" id="PIRSR606539-1"/>
    </source>
</evidence>
<evidence type="ECO:0000256" key="4">
    <source>
        <dbReference type="ARBA" id="ARBA00022692"/>
    </source>
</evidence>
<keyword evidence="5 15" id="KW-0479">Metal-binding</keyword>
<dbReference type="Proteomes" id="UP000597762">
    <property type="component" value="Unassembled WGS sequence"/>
</dbReference>
<evidence type="ECO:0000256" key="15">
    <source>
        <dbReference type="PIRSR" id="PIRSR606539-3"/>
    </source>
</evidence>
<feature type="binding site" evidence="14">
    <location>
        <position position="782"/>
    </location>
    <ligand>
        <name>ATP</name>
        <dbReference type="ChEBI" id="CHEBI:30616"/>
    </ligand>
</feature>
<comment type="catalytic activity">
    <reaction evidence="12 16">
        <text>ATP + H2O + phospholipidSide 1 = ADP + phosphate + phospholipidSide 2.</text>
        <dbReference type="EC" id="7.6.2.1"/>
    </reaction>
</comment>
<feature type="binding site" evidence="14">
    <location>
        <position position="682"/>
    </location>
    <ligand>
        <name>ATP</name>
        <dbReference type="ChEBI" id="CHEBI:30616"/>
    </ligand>
</feature>
<feature type="transmembrane region" description="Helical" evidence="16">
    <location>
        <begin position="1083"/>
        <end position="1106"/>
    </location>
</feature>